<dbReference type="PANTHER" id="PTHR48081">
    <property type="entry name" value="AB HYDROLASE SUPERFAMILY PROTEIN C4A8.06C"/>
    <property type="match status" value="1"/>
</dbReference>
<dbReference type="InterPro" id="IPR050300">
    <property type="entry name" value="GDXG_lipolytic_enzyme"/>
</dbReference>
<proteinExistence type="predicted"/>
<evidence type="ECO:0000259" key="2">
    <source>
        <dbReference type="Pfam" id="PF07859"/>
    </source>
</evidence>
<dbReference type="EMBL" id="JARAVY010000008">
    <property type="protein sequence ID" value="MDX2911303.1"/>
    <property type="molecule type" value="Genomic_DNA"/>
</dbReference>
<organism evidence="3 4">
    <name type="scientific">Streptomyces griseiscabiei</name>
    <dbReference type="NCBI Taxonomy" id="2993540"/>
    <lineage>
        <taxon>Bacteria</taxon>
        <taxon>Bacillati</taxon>
        <taxon>Actinomycetota</taxon>
        <taxon>Actinomycetes</taxon>
        <taxon>Kitasatosporales</taxon>
        <taxon>Streptomycetaceae</taxon>
        <taxon>Streptomyces</taxon>
    </lineage>
</organism>
<comment type="caution">
    <text evidence="3">The sequence shown here is derived from an EMBL/GenBank/DDBJ whole genome shotgun (WGS) entry which is preliminary data.</text>
</comment>
<keyword evidence="4" id="KW-1185">Reference proteome</keyword>
<protein>
    <submittedName>
        <fullName evidence="3">Alpha/beta hydrolase</fullName>
    </submittedName>
</protein>
<evidence type="ECO:0000313" key="3">
    <source>
        <dbReference type="EMBL" id="MDX2911303.1"/>
    </source>
</evidence>
<dbReference type="GO" id="GO:0016787">
    <property type="term" value="F:hydrolase activity"/>
    <property type="evidence" value="ECO:0007669"/>
    <property type="project" value="UniProtKB-KW"/>
</dbReference>
<accession>A0ABU4L8D9</accession>
<dbReference type="RefSeq" id="WP_086754853.1">
    <property type="nucleotide sequence ID" value="NZ_JAGJBZ010000002.1"/>
</dbReference>
<dbReference type="Pfam" id="PF07859">
    <property type="entry name" value="Abhydrolase_3"/>
    <property type="match status" value="1"/>
</dbReference>
<evidence type="ECO:0000313" key="4">
    <source>
        <dbReference type="Proteomes" id="UP001271723"/>
    </source>
</evidence>
<gene>
    <name evidence="3" type="ORF">PV517_21720</name>
</gene>
<dbReference type="Proteomes" id="UP001271723">
    <property type="component" value="Unassembled WGS sequence"/>
</dbReference>
<feature type="domain" description="Alpha/beta hydrolase fold-3" evidence="2">
    <location>
        <begin position="87"/>
        <end position="285"/>
    </location>
</feature>
<dbReference type="InterPro" id="IPR013094">
    <property type="entry name" value="AB_hydrolase_3"/>
</dbReference>
<dbReference type="InterPro" id="IPR029058">
    <property type="entry name" value="AB_hydrolase_fold"/>
</dbReference>
<sequence>MTHPDAVAATLVAERPSLSMRLFSAVLSRRGRRREGTPADVAADRRLLRRLTSLARVPRGVKLTEEVISGVPVLRASSGAARARGTVLYLHGGAYVAGSARDCVNAAHLSADGGPDLVSVEYRLAPEHPYPAAVDDALAVYRELVRAPGPDRLVVVGESAGGGLALALLQKAREEGLPMPAAVVPVFPWVDLTLSGASATANIGRDMLTRSHLLEAADGYADGRDPRDPGLSPLFGSFRGFPRTYVPVGRHDLLLDDARRLVARMRAEAVQVVLDEWPGTIHGFVRVPSAEGRQCRRRIQDFVHEALPGAASAVGAERSQSFRDNGPMGA</sequence>
<dbReference type="PANTHER" id="PTHR48081:SF8">
    <property type="entry name" value="ALPHA_BETA HYDROLASE FOLD-3 DOMAIN-CONTAINING PROTEIN-RELATED"/>
    <property type="match status" value="1"/>
</dbReference>
<name>A0ABU4L8D9_9ACTN</name>
<dbReference type="SUPFAM" id="SSF53474">
    <property type="entry name" value="alpha/beta-Hydrolases"/>
    <property type="match status" value="1"/>
</dbReference>
<dbReference type="Gene3D" id="3.40.50.1820">
    <property type="entry name" value="alpha/beta hydrolase"/>
    <property type="match status" value="1"/>
</dbReference>
<reference evidence="3 4" key="1">
    <citation type="journal article" date="2023" name="Microb. Genom.">
        <title>Mesoterricola silvestris gen. nov., sp. nov., Mesoterricola sediminis sp. nov., Geothrix oryzae sp. nov., Geothrix edaphica sp. nov., Geothrix rubra sp. nov., and Geothrix limicola sp. nov., six novel members of Acidobacteriota isolated from soils.</title>
        <authorList>
            <person name="Weisberg A.J."/>
            <person name="Pearce E."/>
            <person name="Kramer C.G."/>
            <person name="Chang J.H."/>
            <person name="Clarke C.R."/>
        </authorList>
    </citation>
    <scope>NUCLEOTIDE SEQUENCE [LARGE SCALE GENOMIC DNA]</scope>
    <source>
        <strain evidence="3 4">NRRL_B-2795</strain>
    </source>
</reference>
<keyword evidence="1 3" id="KW-0378">Hydrolase</keyword>
<evidence type="ECO:0000256" key="1">
    <source>
        <dbReference type="ARBA" id="ARBA00022801"/>
    </source>
</evidence>